<reference evidence="2 3" key="1">
    <citation type="submission" date="2020-01" db="EMBL/GenBank/DDBJ databases">
        <title>Kibdelosporangium persica a novel Actinomycetes from a hot desert in Iran.</title>
        <authorList>
            <person name="Safaei N."/>
            <person name="Zaburannyi N."/>
            <person name="Mueller R."/>
            <person name="Wink J."/>
        </authorList>
    </citation>
    <scope>NUCLEOTIDE SEQUENCE [LARGE SCALE GENOMIC DNA]</scope>
    <source>
        <strain evidence="2 3">4NS15</strain>
    </source>
</reference>
<accession>A0ABX2F8X1</accession>
<feature type="domain" description="Hemerythrin-like" evidence="1">
    <location>
        <begin position="14"/>
        <end position="122"/>
    </location>
</feature>
<evidence type="ECO:0000313" key="3">
    <source>
        <dbReference type="Proteomes" id="UP000763557"/>
    </source>
</evidence>
<gene>
    <name evidence="2" type="ORF">GC106_48140</name>
</gene>
<comment type="caution">
    <text evidence="2">The sequence shown here is derived from an EMBL/GenBank/DDBJ whole genome shotgun (WGS) entry which is preliminary data.</text>
</comment>
<keyword evidence="3" id="KW-1185">Reference proteome</keyword>
<evidence type="ECO:0000259" key="1">
    <source>
        <dbReference type="Pfam" id="PF01814"/>
    </source>
</evidence>
<name>A0ABX2F8X1_9PSEU</name>
<dbReference type="PANTHER" id="PTHR35585:SF1">
    <property type="entry name" value="HHE DOMAIN PROTEIN (AFU_ORTHOLOGUE AFUA_4G00730)"/>
    <property type="match status" value="1"/>
</dbReference>
<dbReference type="EMBL" id="JAAATY010000015">
    <property type="protein sequence ID" value="NRN67574.1"/>
    <property type="molecule type" value="Genomic_DNA"/>
</dbReference>
<dbReference type="InterPro" id="IPR012312">
    <property type="entry name" value="Hemerythrin-like"/>
</dbReference>
<proteinExistence type="predicted"/>
<dbReference type="PANTHER" id="PTHR35585">
    <property type="entry name" value="HHE DOMAIN PROTEIN (AFU_ORTHOLOGUE AFUA_4G00730)"/>
    <property type="match status" value="1"/>
</dbReference>
<protein>
    <submittedName>
        <fullName evidence="2">Hemerythrin HHE cation binding domain-containing protein</fullName>
    </submittedName>
</protein>
<dbReference type="Proteomes" id="UP000763557">
    <property type="component" value="Unassembled WGS sequence"/>
</dbReference>
<evidence type="ECO:0000313" key="2">
    <source>
        <dbReference type="EMBL" id="NRN67574.1"/>
    </source>
</evidence>
<organism evidence="2 3">
    <name type="scientific">Kibdelosporangium persicum</name>
    <dbReference type="NCBI Taxonomy" id="2698649"/>
    <lineage>
        <taxon>Bacteria</taxon>
        <taxon>Bacillati</taxon>
        <taxon>Actinomycetota</taxon>
        <taxon>Actinomycetes</taxon>
        <taxon>Pseudonocardiales</taxon>
        <taxon>Pseudonocardiaceae</taxon>
        <taxon>Kibdelosporangium</taxon>
    </lineage>
</organism>
<sequence>MHKIMTATRRNTDLADVLTQDHQTLESVCYELETSVTTPEHRRQLADHLITEVVRHTVVEHRYLYQAIGADGDGTLAEAERTMSELENRSPADPDFELLVNKLITGVRRHIGEVESRVLPALGTSLTERERTELGEKVLAANEIAPRAPHPAAPDAPAAGLLLDPGARLIEEVKKALGK</sequence>
<dbReference type="Pfam" id="PF01814">
    <property type="entry name" value="Hemerythrin"/>
    <property type="match status" value="1"/>
</dbReference>